<dbReference type="GeneID" id="35382253"/>
<evidence type="ECO:0000313" key="2">
    <source>
        <dbReference type="Proteomes" id="UP000236316"/>
    </source>
</evidence>
<dbReference type="Proteomes" id="UP000236316">
    <property type="component" value="Segment"/>
</dbReference>
<name>A0A2I2L4A0_9VIRU</name>
<gene>
    <name evidence="1" type="ORF">ORPV_462</name>
</gene>
<keyword evidence="1" id="KW-0472">Membrane</keyword>
<organism evidence="1">
    <name type="scientific">Orpheovirus IHUMI-LCC2</name>
    <dbReference type="NCBI Taxonomy" id="2023057"/>
    <lineage>
        <taxon>Viruses</taxon>
        <taxon>Varidnaviria</taxon>
        <taxon>Bamfordvirae</taxon>
        <taxon>Nucleocytoviricota</taxon>
        <taxon>Megaviricetes</taxon>
        <taxon>Pimascovirales</taxon>
        <taxon>Ocovirineae</taxon>
        <taxon>Orpheoviridae</taxon>
        <taxon>Alphaorpheovirus</taxon>
        <taxon>Alphaorpheovirus massiliense</taxon>
    </lineage>
</organism>
<dbReference type="RefSeq" id="YP_009448668.1">
    <property type="nucleotide sequence ID" value="NC_036594.1"/>
</dbReference>
<accession>A0A2I2L4A0</accession>
<proteinExistence type="predicted"/>
<keyword evidence="2" id="KW-1185">Reference proteome</keyword>
<dbReference type="KEGG" id="vg:35382253"/>
<evidence type="ECO:0000313" key="1">
    <source>
        <dbReference type="EMBL" id="SNW62366.1"/>
    </source>
</evidence>
<reference evidence="1" key="1">
    <citation type="submission" date="2017-08" db="EMBL/GenBank/DDBJ databases">
        <authorList>
            <consortium name="Urmite Genomes"/>
        </authorList>
    </citation>
    <scope>NUCLEOTIDE SEQUENCE [LARGE SCALE GENOMIC DNA]</scope>
    <source>
        <strain evidence="1">IHUMI-LCC2</strain>
    </source>
</reference>
<dbReference type="EMBL" id="LT906555">
    <property type="protein sequence ID" value="SNW62366.1"/>
    <property type="molecule type" value="Genomic_DNA"/>
</dbReference>
<keyword evidence="1" id="KW-0812">Transmembrane</keyword>
<sequence>MEPITAIIASALVGKGLYNVTSASSKREGIRATLFKSSDIKTQRRNTNCKYLLQYKVNKEKKEYVKCTKFYDYRYESWSNIRNYINYELFEVKPEFMVSVSDNENFNKKTLPYSQAIRYAMDKYGIDITKDEFSSSNILIKEKECEIVYLYGKHEEDGKFKADIVSDNMNYLLDELTNKPYIAYMSSGCGFLFLSLLFGNI</sequence>
<protein>
    <submittedName>
        <fullName evidence="1">Transmembrane domain-containing protein</fullName>
    </submittedName>
</protein>